<dbReference type="WBParaSite" id="ALUE_0000776001-mRNA-1">
    <property type="protein sequence ID" value="ALUE_0000776001-mRNA-1"/>
    <property type="gene ID" value="ALUE_0000776001"/>
</dbReference>
<reference evidence="2" key="1">
    <citation type="submission" date="2017-02" db="UniProtKB">
        <authorList>
            <consortium name="WormBaseParasite"/>
        </authorList>
    </citation>
    <scope>IDENTIFICATION</scope>
</reference>
<dbReference type="Proteomes" id="UP000036681">
    <property type="component" value="Unplaced"/>
</dbReference>
<keyword evidence="1" id="KW-1185">Reference proteome</keyword>
<protein>
    <submittedName>
        <fullName evidence="2">Transposase</fullName>
    </submittedName>
</protein>
<evidence type="ECO:0000313" key="1">
    <source>
        <dbReference type="Proteomes" id="UP000036681"/>
    </source>
</evidence>
<proteinExistence type="predicted"/>
<accession>A0A0M3HX00</accession>
<sequence>MTEGIVLKIPHRQADTYSHVLVKYGTRFSFSGATVPAKRPMQRRQTTSTLLADRRSEFALQGMDEAIV</sequence>
<dbReference type="AlphaFoldDB" id="A0A0M3HX00"/>
<evidence type="ECO:0000313" key="2">
    <source>
        <dbReference type="WBParaSite" id="ALUE_0000776001-mRNA-1"/>
    </source>
</evidence>
<organism evidence="1 2">
    <name type="scientific">Ascaris lumbricoides</name>
    <name type="common">Giant roundworm</name>
    <dbReference type="NCBI Taxonomy" id="6252"/>
    <lineage>
        <taxon>Eukaryota</taxon>
        <taxon>Metazoa</taxon>
        <taxon>Ecdysozoa</taxon>
        <taxon>Nematoda</taxon>
        <taxon>Chromadorea</taxon>
        <taxon>Rhabditida</taxon>
        <taxon>Spirurina</taxon>
        <taxon>Ascaridomorpha</taxon>
        <taxon>Ascaridoidea</taxon>
        <taxon>Ascarididae</taxon>
        <taxon>Ascaris</taxon>
    </lineage>
</organism>
<name>A0A0M3HX00_ASCLU</name>